<name>A0ACC3T2S8_LIPKO</name>
<gene>
    <name evidence="1" type="ORF">V1525DRAFT_425680</name>
</gene>
<comment type="caution">
    <text evidence="1">The sequence shown here is derived from an EMBL/GenBank/DDBJ whole genome shotgun (WGS) entry which is preliminary data.</text>
</comment>
<organism evidence="1 2">
    <name type="scientific">Lipomyces kononenkoae</name>
    <name type="common">Yeast</name>
    <dbReference type="NCBI Taxonomy" id="34357"/>
    <lineage>
        <taxon>Eukaryota</taxon>
        <taxon>Fungi</taxon>
        <taxon>Dikarya</taxon>
        <taxon>Ascomycota</taxon>
        <taxon>Saccharomycotina</taxon>
        <taxon>Lipomycetes</taxon>
        <taxon>Lipomycetales</taxon>
        <taxon>Lipomycetaceae</taxon>
        <taxon>Lipomyces</taxon>
    </lineage>
</organism>
<evidence type="ECO:0000313" key="2">
    <source>
        <dbReference type="Proteomes" id="UP001433508"/>
    </source>
</evidence>
<accession>A0ACC3T2S8</accession>
<sequence>MSNGDQKIHLSTPAIEAEPKPPLGKLPWMASMVSKTQSSDSGICNLVSAAFESLSFCAMTHDHTRITLWKYFIVNRLPLIFQKHISEKPGSSFEYSLRRTLFMIDENALAIVNARAANDIDVMFSAPTTPYDVRHEFLKSMAQLGSISFAGADRILGRNSDDLQSGGNIEKPLEVEEVITSLFQMDSYEFETFIRQFVTDVETMGCVSQGAAVDVLVELLSLLSVQRETVKLRILAQEVALSTMTMNIMLLYRDPYEILRPLITCMDTWSYEDDSNFQDNYTDFGLILLLICSFYYHFQLDLAKMDPLNENSFCMRYLTSSGVGHPIETLGQERSDLLGGWIMGLFDMNGISDDMMRSCSPMDYALLVPTIFQQSVAACNRNFMDVDTLKGGLEYFLQPFLLSSVVGALHWLAHDLWTLREFDIPLQILQALIIPQFLSDEARPIHKIVLRIGGLPIYNIIQEILRKVTQLPDTINFNGIMDTLSPHVQFRKGL</sequence>
<dbReference type="EMBL" id="MU971359">
    <property type="protein sequence ID" value="KAK9238219.1"/>
    <property type="molecule type" value="Genomic_DNA"/>
</dbReference>
<reference evidence="2" key="1">
    <citation type="journal article" date="2024" name="Front. Bioeng. Biotechnol.">
        <title>Genome-scale model development and genomic sequencing of the oleaginous clade Lipomyces.</title>
        <authorList>
            <person name="Czajka J.J."/>
            <person name="Han Y."/>
            <person name="Kim J."/>
            <person name="Mondo S.J."/>
            <person name="Hofstad B.A."/>
            <person name="Robles A."/>
            <person name="Haridas S."/>
            <person name="Riley R."/>
            <person name="LaButti K."/>
            <person name="Pangilinan J."/>
            <person name="Andreopoulos W."/>
            <person name="Lipzen A."/>
            <person name="Yan J."/>
            <person name="Wang M."/>
            <person name="Ng V."/>
            <person name="Grigoriev I.V."/>
            <person name="Spatafora J.W."/>
            <person name="Magnuson J.K."/>
            <person name="Baker S.E."/>
            <person name="Pomraning K.R."/>
        </authorList>
    </citation>
    <scope>NUCLEOTIDE SEQUENCE [LARGE SCALE GENOMIC DNA]</scope>
    <source>
        <strain evidence="2">CBS 7786</strain>
    </source>
</reference>
<proteinExistence type="predicted"/>
<keyword evidence="2" id="KW-1185">Reference proteome</keyword>
<dbReference type="Proteomes" id="UP001433508">
    <property type="component" value="Unassembled WGS sequence"/>
</dbReference>
<protein>
    <submittedName>
        <fullName evidence="1">Mediator complex, subunit Med5</fullName>
    </submittedName>
</protein>
<evidence type="ECO:0000313" key="1">
    <source>
        <dbReference type="EMBL" id="KAK9238219.1"/>
    </source>
</evidence>